<comment type="caution">
    <text evidence="1">The sequence shown here is derived from an EMBL/GenBank/DDBJ whole genome shotgun (WGS) entry which is preliminary data.</text>
</comment>
<dbReference type="AlphaFoldDB" id="A0AAN9E5B1"/>
<protein>
    <submittedName>
        <fullName evidence="1">Uncharacterized protein</fullName>
    </submittedName>
</protein>
<accession>A0AAN9E5B1</accession>
<dbReference type="Proteomes" id="UP001372338">
    <property type="component" value="Unassembled WGS sequence"/>
</dbReference>
<gene>
    <name evidence="1" type="ORF">RIF29_40288</name>
</gene>
<organism evidence="1 2">
    <name type="scientific">Crotalaria pallida</name>
    <name type="common">Smooth rattlebox</name>
    <name type="synonym">Crotalaria striata</name>
    <dbReference type="NCBI Taxonomy" id="3830"/>
    <lineage>
        <taxon>Eukaryota</taxon>
        <taxon>Viridiplantae</taxon>
        <taxon>Streptophyta</taxon>
        <taxon>Embryophyta</taxon>
        <taxon>Tracheophyta</taxon>
        <taxon>Spermatophyta</taxon>
        <taxon>Magnoliopsida</taxon>
        <taxon>eudicotyledons</taxon>
        <taxon>Gunneridae</taxon>
        <taxon>Pentapetalae</taxon>
        <taxon>rosids</taxon>
        <taxon>fabids</taxon>
        <taxon>Fabales</taxon>
        <taxon>Fabaceae</taxon>
        <taxon>Papilionoideae</taxon>
        <taxon>50 kb inversion clade</taxon>
        <taxon>genistoids sensu lato</taxon>
        <taxon>core genistoids</taxon>
        <taxon>Crotalarieae</taxon>
        <taxon>Crotalaria</taxon>
    </lineage>
</organism>
<keyword evidence="2" id="KW-1185">Reference proteome</keyword>
<evidence type="ECO:0000313" key="2">
    <source>
        <dbReference type="Proteomes" id="UP001372338"/>
    </source>
</evidence>
<dbReference type="EMBL" id="JAYWIO010000008">
    <property type="protein sequence ID" value="KAK7245442.1"/>
    <property type="molecule type" value="Genomic_DNA"/>
</dbReference>
<name>A0AAN9E5B1_CROPI</name>
<sequence length="71" mass="8326">MLSPNSPLLLWGNHIFRLLMKYSVLCILFLKRLCYNNLSFPISYILNEMECLSGSLMFRYTKLSMLASRIC</sequence>
<proteinExistence type="predicted"/>
<evidence type="ECO:0000313" key="1">
    <source>
        <dbReference type="EMBL" id="KAK7245442.1"/>
    </source>
</evidence>
<reference evidence="1 2" key="1">
    <citation type="submission" date="2024-01" db="EMBL/GenBank/DDBJ databases">
        <title>The genomes of 5 underutilized Papilionoideae crops provide insights into root nodulation and disease resistanc.</title>
        <authorList>
            <person name="Yuan L."/>
        </authorList>
    </citation>
    <scope>NUCLEOTIDE SEQUENCE [LARGE SCALE GENOMIC DNA]</scope>
    <source>
        <strain evidence="1">ZHUSHIDOU_FW_LH</strain>
        <tissue evidence="1">Leaf</tissue>
    </source>
</reference>